<dbReference type="PATRIC" id="fig|1150469.3.peg.3010"/>
<dbReference type="EMBL" id="HE663493">
    <property type="protein sequence ID" value="CCG09272.1"/>
    <property type="molecule type" value="Genomic_DNA"/>
</dbReference>
<organism evidence="1 2">
    <name type="scientific">Pararhodospirillum photometricum DSM 122</name>
    <dbReference type="NCBI Taxonomy" id="1150469"/>
    <lineage>
        <taxon>Bacteria</taxon>
        <taxon>Pseudomonadati</taxon>
        <taxon>Pseudomonadota</taxon>
        <taxon>Alphaproteobacteria</taxon>
        <taxon>Rhodospirillales</taxon>
        <taxon>Rhodospirillaceae</taxon>
        <taxon>Pararhodospirillum</taxon>
    </lineage>
</organism>
<protein>
    <submittedName>
        <fullName evidence="1">Uncharacterized protein</fullName>
    </submittedName>
</protein>
<dbReference type="AlphaFoldDB" id="H6SNE1"/>
<dbReference type="Proteomes" id="UP000033220">
    <property type="component" value="Chromosome DSM 122"/>
</dbReference>
<keyword evidence="2" id="KW-1185">Reference proteome</keyword>
<evidence type="ECO:0000313" key="1">
    <source>
        <dbReference type="EMBL" id="CCG09272.1"/>
    </source>
</evidence>
<dbReference type="KEGG" id="rpm:RSPPHO_02646"/>
<gene>
    <name evidence="1" type="ORF">RSPPHO_02646</name>
</gene>
<name>H6SNE1_PARPM</name>
<proteinExistence type="predicted"/>
<reference evidence="1 2" key="1">
    <citation type="submission" date="2012-02" db="EMBL/GenBank/DDBJ databases">
        <title>Shotgun genome sequence of Phaeospirillum photometricum DSM 122.</title>
        <authorList>
            <person name="Duquesne K."/>
            <person name="Sturgis J."/>
        </authorList>
    </citation>
    <scope>NUCLEOTIDE SEQUENCE [LARGE SCALE GENOMIC DNA]</scope>
    <source>
        <strain evidence="2">DSM122</strain>
    </source>
</reference>
<sequence length="60" mass="6810">MEFVQKLRTEFITPLSDINVMSTFALKAGFSRVEQTDFDPTLDPNGPSVGVFSVFYNIYK</sequence>
<accession>H6SNE1</accession>
<dbReference type="HOGENOM" id="CLU_2938765_0_0_5"/>
<evidence type="ECO:0000313" key="2">
    <source>
        <dbReference type="Proteomes" id="UP000033220"/>
    </source>
</evidence>